<evidence type="ECO:0000313" key="5">
    <source>
        <dbReference type="Proteomes" id="UP000480929"/>
    </source>
</evidence>
<feature type="region of interest" description="Disordered" evidence="1">
    <location>
        <begin position="344"/>
        <end position="365"/>
    </location>
</feature>
<name>A0A6N7S5W7_9FIRM</name>
<accession>A0A6N7S5W7</accession>
<dbReference type="InterPro" id="IPR009319">
    <property type="entry name" value="Phage_A118_VSP1"/>
</dbReference>
<sequence length="617" mass="69463">MSIKERYLALEDTLLDMIASCVKIDENAQEAETDPEKWKIKKISESENLKQEAKKEIKKQLAEVPEELEAEMEAAADRETARTAEQFQQAVKDGLKLPVATAVTKALRQTAEIVTGGRVNDDNFKDHPDLDPFKAAMEFFYGQTRDRLNLTAATMLKSVKQEYSNLIYNTAAQLVDGEKTYQEAMRSCIAKLANDNLTAFTDKIGREWSPEAYVSMLLKTSNKNVTNLTSFVNMDRYGYDLAQVSNHAGARPKCYPYQGKLVSKSGKSGTCEDGNGNRVQYVGLGDTSYGQPDGLLGINCGHYLFPFMPGVSTITSEVQPQGENDRDYALSQKQRELERAVRKAKREKSMAENANDAEGAKTAAEKVKQKQKKLREFINESGRTRRYDREQVYTGFNRIKNDLRGKSPYNCEILDIDDKVLQKISKAENMLKVISDDVFGDVDIFKNATEGEIFSVEMISVFDGKQYILRKGFNFGIASSDISLIENEIKAGIDRGFYFSGTTSEALFIHEGAHSLLYTYAMKKAGLEIGKPVTDATWDKMRYIFRDINNDFVNEAASLFPDDFMNLKKEIGDYPFTRPTIDETNQEIIAQSIAKALTIGSENKVVKYITLKLKELK</sequence>
<evidence type="ECO:0000313" key="3">
    <source>
        <dbReference type="EMBL" id="MSC32942.1"/>
    </source>
</evidence>
<proteinExistence type="predicted"/>
<dbReference type="OrthoDB" id="3197444at2"/>
<dbReference type="Proteomes" id="UP000433575">
    <property type="component" value="Unassembled WGS sequence"/>
</dbReference>
<dbReference type="RefSeq" id="WP_154238588.1">
    <property type="nucleotide sequence ID" value="NZ_WKPI01000010.1"/>
</dbReference>
<keyword evidence="5" id="KW-1185">Reference proteome</keyword>
<evidence type="ECO:0008006" key="6">
    <source>
        <dbReference type="Google" id="ProtNLM"/>
    </source>
</evidence>
<evidence type="ECO:0000313" key="4">
    <source>
        <dbReference type="Proteomes" id="UP000433575"/>
    </source>
</evidence>
<evidence type="ECO:0000313" key="2">
    <source>
        <dbReference type="EMBL" id="MSA89264.1"/>
    </source>
</evidence>
<dbReference type="Pfam" id="PF06152">
    <property type="entry name" value="Phage_min_cap2"/>
    <property type="match status" value="1"/>
</dbReference>
<evidence type="ECO:0000256" key="1">
    <source>
        <dbReference type="SAM" id="MobiDB-lite"/>
    </source>
</evidence>
<dbReference type="EMBL" id="WKPJ01000009">
    <property type="protein sequence ID" value="MSA89264.1"/>
    <property type="molecule type" value="Genomic_DNA"/>
</dbReference>
<comment type="caution">
    <text evidence="2">The sequence shown here is derived from an EMBL/GenBank/DDBJ whole genome shotgun (WGS) entry which is preliminary data.</text>
</comment>
<dbReference type="GO" id="GO:0005198">
    <property type="term" value="F:structural molecule activity"/>
    <property type="evidence" value="ECO:0007669"/>
    <property type="project" value="InterPro"/>
</dbReference>
<dbReference type="Proteomes" id="UP000480929">
    <property type="component" value="Unassembled WGS sequence"/>
</dbReference>
<dbReference type="EMBL" id="WKPI01000010">
    <property type="protein sequence ID" value="MSC32942.1"/>
    <property type="molecule type" value="Genomic_DNA"/>
</dbReference>
<organism evidence="2 4">
    <name type="scientific">Holdemania massiliensis</name>
    <dbReference type="NCBI Taxonomy" id="1468449"/>
    <lineage>
        <taxon>Bacteria</taxon>
        <taxon>Bacillati</taxon>
        <taxon>Bacillota</taxon>
        <taxon>Erysipelotrichia</taxon>
        <taxon>Erysipelotrichales</taxon>
        <taxon>Erysipelotrichaceae</taxon>
        <taxon>Holdemania</taxon>
    </lineage>
</organism>
<protein>
    <recommendedName>
        <fullName evidence="6">Minor capsid protein</fullName>
    </recommendedName>
</protein>
<dbReference type="AlphaFoldDB" id="A0A6N7S5W7"/>
<gene>
    <name evidence="3" type="ORF">GKD88_07395</name>
    <name evidence="2" type="ORF">GKE08_07990</name>
</gene>
<reference evidence="4 5" key="1">
    <citation type="journal article" date="2019" name="Nat. Med.">
        <title>A library of human gut bacterial isolates paired with longitudinal multiomics data enables mechanistic microbiome research.</title>
        <authorList>
            <person name="Poyet M."/>
            <person name="Groussin M."/>
            <person name="Gibbons S.M."/>
            <person name="Avila-Pacheco J."/>
            <person name="Jiang X."/>
            <person name="Kearney S.M."/>
            <person name="Perrotta A.R."/>
            <person name="Berdy B."/>
            <person name="Zhao S."/>
            <person name="Lieberman T.D."/>
            <person name="Swanson P.K."/>
            <person name="Smith M."/>
            <person name="Roesemann S."/>
            <person name="Alexander J.E."/>
            <person name="Rich S.A."/>
            <person name="Livny J."/>
            <person name="Vlamakis H."/>
            <person name="Clish C."/>
            <person name="Bullock K."/>
            <person name="Deik A."/>
            <person name="Scott J."/>
            <person name="Pierce K.A."/>
            <person name="Xavier R.J."/>
            <person name="Alm E.J."/>
        </authorList>
    </citation>
    <scope>NUCLEOTIDE SEQUENCE [LARGE SCALE GENOMIC DNA]</scope>
    <source>
        <strain evidence="2 4">BIOML-A4</strain>
        <strain evidence="3 5">BIOML-A5</strain>
    </source>
</reference>